<gene>
    <name evidence="16" type="ORF">JZ00_21365</name>
</gene>
<dbReference type="GO" id="GO:0004515">
    <property type="term" value="F:nicotinate-nucleotide adenylyltransferase activity"/>
    <property type="evidence" value="ECO:0007669"/>
    <property type="project" value="UniProtKB-EC"/>
</dbReference>
<dbReference type="EMBL" id="JQGJ01000015">
    <property type="protein sequence ID" value="KHK62801.1"/>
    <property type="molecule type" value="Genomic_DNA"/>
</dbReference>
<protein>
    <recommendedName>
        <fullName evidence="4">nicotinate-nucleotide adenylyltransferase</fullName>
        <ecNumber evidence="4">2.7.7.18</ecNumber>
    </recommendedName>
    <alternativeName>
        <fullName evidence="13">Deamido-NAD(+) diphosphorylase</fullName>
    </alternativeName>
    <alternativeName>
        <fullName evidence="12">Deamido-NAD(+) pyrophosphorylase</fullName>
    </alternativeName>
    <alternativeName>
        <fullName evidence="11">Nicotinate mononucleotide adenylyltransferase</fullName>
    </alternativeName>
</protein>
<accession>A0A0B1Z0L5</accession>
<evidence type="ECO:0000256" key="1">
    <source>
        <dbReference type="ARBA" id="ARBA00002324"/>
    </source>
</evidence>
<evidence type="ECO:0000313" key="16">
    <source>
        <dbReference type="EMBL" id="KHK62801.1"/>
    </source>
</evidence>
<keyword evidence="9" id="KW-0067">ATP-binding</keyword>
<dbReference type="GO" id="GO:0005524">
    <property type="term" value="F:ATP binding"/>
    <property type="evidence" value="ECO:0007669"/>
    <property type="project" value="UniProtKB-KW"/>
</dbReference>
<dbReference type="NCBIfam" id="TIGR00125">
    <property type="entry name" value="cyt_tran_rel"/>
    <property type="match status" value="1"/>
</dbReference>
<dbReference type="PANTHER" id="PTHR39321">
    <property type="entry name" value="NICOTINATE-NUCLEOTIDE ADENYLYLTRANSFERASE-RELATED"/>
    <property type="match status" value="1"/>
</dbReference>
<evidence type="ECO:0000313" key="17">
    <source>
        <dbReference type="Proteomes" id="UP000030949"/>
    </source>
</evidence>
<evidence type="ECO:0000256" key="3">
    <source>
        <dbReference type="ARBA" id="ARBA00009014"/>
    </source>
</evidence>
<dbReference type="EC" id="2.7.7.18" evidence="4"/>
<comment type="caution">
    <text evidence="16">The sequence shown here is derived from an EMBL/GenBank/DDBJ whole genome shotgun (WGS) entry which is preliminary data.</text>
</comment>
<dbReference type="OrthoDB" id="5295945at2"/>
<comment type="similarity">
    <text evidence="3">Belongs to the NadD family.</text>
</comment>
<keyword evidence="6 16" id="KW-0808">Transferase</keyword>
<dbReference type="GO" id="GO:0009435">
    <property type="term" value="P:NAD+ biosynthetic process"/>
    <property type="evidence" value="ECO:0007669"/>
    <property type="project" value="InterPro"/>
</dbReference>
<keyword evidence="8" id="KW-0547">Nucleotide-binding</keyword>
<comment type="function">
    <text evidence="1">Catalyzes the reversible adenylation of nicotinate mononucleotide (NaMN) to nicotinic acid adenine dinucleotide (NaAD).</text>
</comment>
<reference evidence="17" key="1">
    <citation type="submission" date="2015-03" db="EMBL/GenBank/DDBJ databases">
        <title>Pseudomonas frederiksbergensis hydrocarbon degrader.</title>
        <authorList>
            <person name="Brown L.M."/>
            <person name="Ruiz O.N."/>
            <person name="Mueller S."/>
            <person name="Gunasekera T.S."/>
        </authorList>
    </citation>
    <scope>NUCLEOTIDE SEQUENCE [LARGE SCALE GENOMIC DNA]</scope>
    <source>
        <strain evidence="17">SI8</strain>
    </source>
</reference>
<dbReference type="AlphaFoldDB" id="A0A0B1Z0L5"/>
<dbReference type="InterPro" id="IPR004821">
    <property type="entry name" value="Cyt_trans-like"/>
</dbReference>
<dbReference type="InterPro" id="IPR005248">
    <property type="entry name" value="NadD/NMNAT"/>
</dbReference>
<evidence type="ECO:0000256" key="7">
    <source>
        <dbReference type="ARBA" id="ARBA00022695"/>
    </source>
</evidence>
<evidence type="ECO:0000256" key="4">
    <source>
        <dbReference type="ARBA" id="ARBA00012389"/>
    </source>
</evidence>
<comment type="pathway">
    <text evidence="2">Cofactor biosynthesis; NAD(+) biosynthesis; deamido-NAD(+) from nicotinate D-ribonucleotide: step 1/1.</text>
</comment>
<evidence type="ECO:0000256" key="14">
    <source>
        <dbReference type="ARBA" id="ARBA00048721"/>
    </source>
</evidence>
<sequence length="185" mass="20799">MFEIALYGGAFNPPHAGHAQVMIEASRQARRVLVAPSFRHPYGKQMVDYDVRLNWLESIVENVQPLCCAEVRASRVEQVVARGVEGAIYSYTLLAHLADSLALDGKRIALVVGQDVADLLPTFYRGQELLERFSILRVEEKIHVRSTVVRERLALGEPLPIDWMAPGMNPLNYDLYATHGNRHAH</sequence>
<proteinExistence type="inferred from homology"/>
<evidence type="ECO:0000256" key="9">
    <source>
        <dbReference type="ARBA" id="ARBA00022840"/>
    </source>
</evidence>
<evidence type="ECO:0000256" key="8">
    <source>
        <dbReference type="ARBA" id="ARBA00022741"/>
    </source>
</evidence>
<dbReference type="InterPro" id="IPR014729">
    <property type="entry name" value="Rossmann-like_a/b/a_fold"/>
</dbReference>
<evidence type="ECO:0000256" key="2">
    <source>
        <dbReference type="ARBA" id="ARBA00005019"/>
    </source>
</evidence>
<keyword evidence="5" id="KW-0662">Pyridine nucleotide biosynthesis</keyword>
<dbReference type="Gene3D" id="3.40.50.620">
    <property type="entry name" value="HUPs"/>
    <property type="match status" value="1"/>
</dbReference>
<name>A0A0B1Z0L5_9PSED</name>
<dbReference type="Pfam" id="PF01467">
    <property type="entry name" value="CTP_transf_like"/>
    <property type="match status" value="1"/>
</dbReference>
<dbReference type="PANTHER" id="PTHR39321:SF3">
    <property type="entry name" value="PHOSPHOPANTETHEINE ADENYLYLTRANSFERASE"/>
    <property type="match status" value="1"/>
</dbReference>
<dbReference type="SUPFAM" id="SSF52374">
    <property type="entry name" value="Nucleotidylyl transferase"/>
    <property type="match status" value="1"/>
</dbReference>
<dbReference type="RefSeq" id="WP_039593205.1">
    <property type="nucleotide sequence ID" value="NZ_JQGJ02000013.1"/>
</dbReference>
<evidence type="ECO:0000256" key="11">
    <source>
        <dbReference type="ARBA" id="ARBA00031253"/>
    </source>
</evidence>
<evidence type="ECO:0000259" key="15">
    <source>
        <dbReference type="Pfam" id="PF01467"/>
    </source>
</evidence>
<comment type="catalytic activity">
    <reaction evidence="14">
        <text>nicotinate beta-D-ribonucleotide + ATP + H(+) = deamido-NAD(+) + diphosphate</text>
        <dbReference type="Rhea" id="RHEA:22860"/>
        <dbReference type="ChEBI" id="CHEBI:15378"/>
        <dbReference type="ChEBI" id="CHEBI:30616"/>
        <dbReference type="ChEBI" id="CHEBI:33019"/>
        <dbReference type="ChEBI" id="CHEBI:57502"/>
        <dbReference type="ChEBI" id="CHEBI:58437"/>
        <dbReference type="EC" id="2.7.7.18"/>
    </reaction>
</comment>
<keyword evidence="10" id="KW-0520">NAD</keyword>
<feature type="domain" description="Cytidyltransferase-like" evidence="15">
    <location>
        <begin position="6"/>
        <end position="143"/>
    </location>
</feature>
<evidence type="ECO:0000256" key="12">
    <source>
        <dbReference type="ARBA" id="ARBA00033140"/>
    </source>
</evidence>
<evidence type="ECO:0000256" key="10">
    <source>
        <dbReference type="ARBA" id="ARBA00023027"/>
    </source>
</evidence>
<dbReference type="Proteomes" id="UP000030949">
    <property type="component" value="Unassembled WGS sequence"/>
</dbReference>
<keyword evidence="7" id="KW-0548">Nucleotidyltransferase</keyword>
<evidence type="ECO:0000256" key="13">
    <source>
        <dbReference type="ARBA" id="ARBA00033353"/>
    </source>
</evidence>
<organism evidence="16 17">
    <name type="scientific">Pseudomonas frederiksbergensis</name>
    <dbReference type="NCBI Taxonomy" id="104087"/>
    <lineage>
        <taxon>Bacteria</taxon>
        <taxon>Pseudomonadati</taxon>
        <taxon>Pseudomonadota</taxon>
        <taxon>Gammaproteobacteria</taxon>
        <taxon>Pseudomonadales</taxon>
        <taxon>Pseudomonadaceae</taxon>
        <taxon>Pseudomonas</taxon>
    </lineage>
</organism>
<evidence type="ECO:0000256" key="6">
    <source>
        <dbReference type="ARBA" id="ARBA00022679"/>
    </source>
</evidence>
<evidence type="ECO:0000256" key="5">
    <source>
        <dbReference type="ARBA" id="ARBA00022642"/>
    </source>
</evidence>